<organism evidence="2 3">
    <name type="scientific">Aquipuribacter hungaricus</name>
    <dbReference type="NCBI Taxonomy" id="545624"/>
    <lineage>
        <taxon>Bacteria</taxon>
        <taxon>Bacillati</taxon>
        <taxon>Actinomycetota</taxon>
        <taxon>Actinomycetes</taxon>
        <taxon>Micrococcales</taxon>
        <taxon>Intrasporangiaceae</taxon>
        <taxon>Aquipuribacter</taxon>
    </lineage>
</organism>
<feature type="domain" description="Methyltransferase FkbM" evidence="1">
    <location>
        <begin position="32"/>
        <end position="196"/>
    </location>
</feature>
<dbReference type="GO" id="GO:0008168">
    <property type="term" value="F:methyltransferase activity"/>
    <property type="evidence" value="ECO:0007669"/>
    <property type="project" value="UniProtKB-KW"/>
</dbReference>
<dbReference type="EMBL" id="JBHRWW010000022">
    <property type="protein sequence ID" value="MFC3690392.1"/>
    <property type="molecule type" value="Genomic_DNA"/>
</dbReference>
<evidence type="ECO:0000259" key="1">
    <source>
        <dbReference type="Pfam" id="PF05050"/>
    </source>
</evidence>
<proteinExistence type="predicted"/>
<dbReference type="InterPro" id="IPR029063">
    <property type="entry name" value="SAM-dependent_MTases_sf"/>
</dbReference>
<protein>
    <submittedName>
        <fullName evidence="2">FkbM family methyltransferase</fullName>
    </submittedName>
</protein>
<accession>A0ABV7WLX4</accession>
<keyword evidence="2" id="KW-0808">Transferase</keyword>
<dbReference type="Pfam" id="PF05050">
    <property type="entry name" value="Methyltransf_21"/>
    <property type="match status" value="1"/>
</dbReference>
<evidence type="ECO:0000313" key="3">
    <source>
        <dbReference type="Proteomes" id="UP001595685"/>
    </source>
</evidence>
<dbReference type="Proteomes" id="UP001595685">
    <property type="component" value="Unassembled WGS sequence"/>
</dbReference>
<dbReference type="InterPro" id="IPR006342">
    <property type="entry name" value="FkbM_mtfrase"/>
</dbReference>
<evidence type="ECO:0000313" key="2">
    <source>
        <dbReference type="EMBL" id="MFC3690392.1"/>
    </source>
</evidence>
<dbReference type="GO" id="GO:0032259">
    <property type="term" value="P:methylation"/>
    <property type="evidence" value="ECO:0007669"/>
    <property type="project" value="UniProtKB-KW"/>
</dbReference>
<comment type="caution">
    <text evidence="2">The sequence shown here is derived from an EMBL/GenBank/DDBJ whole genome shotgun (WGS) entry which is preliminary data.</text>
</comment>
<dbReference type="SUPFAM" id="SSF53335">
    <property type="entry name" value="S-adenosyl-L-methionine-dependent methyltransferases"/>
    <property type="match status" value="1"/>
</dbReference>
<keyword evidence="3" id="KW-1185">Reference proteome</keyword>
<name>A0ABV7WLX4_9MICO</name>
<dbReference type="Gene3D" id="3.40.50.150">
    <property type="entry name" value="Vaccinia Virus protein VP39"/>
    <property type="match status" value="1"/>
</dbReference>
<keyword evidence="2" id="KW-0489">Methyltransferase</keyword>
<sequence length="316" mass="34774">MSDLSFVSYSQNGEDVVLWRALSGVAGGRYVEVGGNDPTVDSVSRAFYERGWSGVVLEPVAEFAARFREERPRDTVLEAAAGSGSGETTLHVIAGTGLSSTDPEVAASQRARGWQTVETVVQQVRLDDVLAEHVGEGEDVHFLLVDVEGAEREVLGSLDLHRWRPWVLVVEATAPSTDSPTHEAWEHLVLSAGYRLVLFDGLSRFYVADEHADLAPRLSYPASPADGAIIRRDQVTAERIARLEEDLRTTERDLVRWRGVALNGWAGVQGHTGTTSGIEAAELRAEMQRLQATLSWRVTAPLRQVRRLQTGLARRR</sequence>
<reference evidence="3" key="1">
    <citation type="journal article" date="2019" name="Int. J. Syst. Evol. Microbiol.">
        <title>The Global Catalogue of Microorganisms (GCM) 10K type strain sequencing project: providing services to taxonomists for standard genome sequencing and annotation.</title>
        <authorList>
            <consortium name="The Broad Institute Genomics Platform"/>
            <consortium name="The Broad Institute Genome Sequencing Center for Infectious Disease"/>
            <person name="Wu L."/>
            <person name="Ma J."/>
        </authorList>
    </citation>
    <scope>NUCLEOTIDE SEQUENCE [LARGE SCALE GENOMIC DNA]</scope>
    <source>
        <strain evidence="3">NCAIM B.02333</strain>
    </source>
</reference>
<dbReference type="NCBIfam" id="TIGR01444">
    <property type="entry name" value="fkbM_fam"/>
    <property type="match status" value="1"/>
</dbReference>
<gene>
    <name evidence="2" type="ORF">ACFOLH_18745</name>
</gene>
<dbReference type="RefSeq" id="WP_340295692.1">
    <property type="nucleotide sequence ID" value="NZ_JBBEOI010000281.1"/>
</dbReference>